<feature type="compositionally biased region" description="Basic residues" evidence="1">
    <location>
        <begin position="22"/>
        <end position="31"/>
    </location>
</feature>
<feature type="compositionally biased region" description="Basic and acidic residues" evidence="1">
    <location>
        <begin position="41"/>
        <end position="53"/>
    </location>
</feature>
<name>A8NQC0_COPC7</name>
<evidence type="ECO:0000313" key="2">
    <source>
        <dbReference type="EMBL" id="EAU86308.2"/>
    </source>
</evidence>
<dbReference type="InParanoid" id="A8NQC0"/>
<dbReference type="GeneID" id="6012055"/>
<feature type="region of interest" description="Disordered" evidence="1">
    <location>
        <begin position="1"/>
        <end position="86"/>
    </location>
</feature>
<gene>
    <name evidence="2" type="ORF">CC1G_08032</name>
</gene>
<dbReference type="Proteomes" id="UP000001861">
    <property type="component" value="Unassembled WGS sequence"/>
</dbReference>
<dbReference type="EMBL" id="AACS02000008">
    <property type="protein sequence ID" value="EAU86308.2"/>
    <property type="molecule type" value="Genomic_DNA"/>
</dbReference>
<protein>
    <submittedName>
        <fullName evidence="2">Uncharacterized protein</fullName>
    </submittedName>
</protein>
<sequence length="411" mass="45471">MPTTRRQKAVQEGKIKEEKKKPTVPKKRPRTNSKATPTKKHAQENVKTEEEPPKKKRATEQVAELEEARRTASPRAKSAKPTSRAGRTIERGHIYFFYRPKVQLEEAQSIDDVKNFHILLIPRPPVYASDDSNQESETKVDPSMTEEAEMKVLSPGADAVPAPVTRRTTKQFHRVISIGKKRLPDPENAGSTGRRKETFWGVVTSVGDDLHGLAEGLGPKTYETKTRGTRHDAAARLVARGGYAIVNSEARTPSQRETHLGYHVSHPSKTEMGDVQAELGIHTSSSFVLQVKNPLAPSTNPQMSHSKQAEYPDWIMEKVFGTGGLRGREDYGLRFASCETPELLDAVGAQVLMIAARGGEEGLEISLGDGRGEALAESANEESKREIDDVFKEIGLDTDIFTKETLEGEWA</sequence>
<comment type="caution">
    <text evidence="2">The sequence shown here is derived from an EMBL/GenBank/DDBJ whole genome shotgun (WGS) entry which is preliminary data.</text>
</comment>
<dbReference type="PANTHER" id="PTHR34776:SF1">
    <property type="entry name" value="F17F16.3 PROTEIN"/>
    <property type="match status" value="1"/>
</dbReference>
<dbReference type="STRING" id="240176.A8NQC0"/>
<accession>A8NQC0</accession>
<evidence type="ECO:0000256" key="1">
    <source>
        <dbReference type="SAM" id="MobiDB-lite"/>
    </source>
</evidence>
<dbReference type="OrthoDB" id="1028014at2759"/>
<organism evidence="2 3">
    <name type="scientific">Coprinopsis cinerea (strain Okayama-7 / 130 / ATCC MYA-4618 / FGSC 9003)</name>
    <name type="common">Inky cap fungus</name>
    <name type="synonym">Hormographiella aspergillata</name>
    <dbReference type="NCBI Taxonomy" id="240176"/>
    <lineage>
        <taxon>Eukaryota</taxon>
        <taxon>Fungi</taxon>
        <taxon>Dikarya</taxon>
        <taxon>Basidiomycota</taxon>
        <taxon>Agaricomycotina</taxon>
        <taxon>Agaricomycetes</taxon>
        <taxon>Agaricomycetidae</taxon>
        <taxon>Agaricales</taxon>
        <taxon>Agaricineae</taxon>
        <taxon>Psathyrellaceae</taxon>
        <taxon>Coprinopsis</taxon>
    </lineage>
</organism>
<evidence type="ECO:0000313" key="3">
    <source>
        <dbReference type="Proteomes" id="UP000001861"/>
    </source>
</evidence>
<dbReference type="VEuPathDB" id="FungiDB:CC1G_08032"/>
<dbReference type="KEGG" id="cci:CC1G_08032"/>
<reference evidence="2 3" key="1">
    <citation type="journal article" date="2010" name="Proc. Natl. Acad. Sci. U.S.A.">
        <title>Insights into evolution of multicellular fungi from the assembled chromosomes of the mushroom Coprinopsis cinerea (Coprinus cinereus).</title>
        <authorList>
            <person name="Stajich J.E."/>
            <person name="Wilke S.K."/>
            <person name="Ahren D."/>
            <person name="Au C.H."/>
            <person name="Birren B.W."/>
            <person name="Borodovsky M."/>
            <person name="Burns C."/>
            <person name="Canback B."/>
            <person name="Casselton L.A."/>
            <person name="Cheng C.K."/>
            <person name="Deng J."/>
            <person name="Dietrich F.S."/>
            <person name="Fargo D.C."/>
            <person name="Farman M.L."/>
            <person name="Gathman A.C."/>
            <person name="Goldberg J."/>
            <person name="Guigo R."/>
            <person name="Hoegger P.J."/>
            <person name="Hooker J.B."/>
            <person name="Huggins A."/>
            <person name="James T.Y."/>
            <person name="Kamada T."/>
            <person name="Kilaru S."/>
            <person name="Kodira C."/>
            <person name="Kues U."/>
            <person name="Kupfer D."/>
            <person name="Kwan H.S."/>
            <person name="Lomsadze A."/>
            <person name="Li W."/>
            <person name="Lilly W.W."/>
            <person name="Ma L.J."/>
            <person name="Mackey A.J."/>
            <person name="Manning G."/>
            <person name="Martin F."/>
            <person name="Muraguchi H."/>
            <person name="Natvig D.O."/>
            <person name="Palmerini H."/>
            <person name="Ramesh M.A."/>
            <person name="Rehmeyer C.J."/>
            <person name="Roe B.A."/>
            <person name="Shenoy N."/>
            <person name="Stanke M."/>
            <person name="Ter-Hovhannisyan V."/>
            <person name="Tunlid A."/>
            <person name="Velagapudi R."/>
            <person name="Vision T.J."/>
            <person name="Zeng Q."/>
            <person name="Zolan M.E."/>
            <person name="Pukkila P.J."/>
        </authorList>
    </citation>
    <scope>NUCLEOTIDE SEQUENCE [LARGE SCALE GENOMIC DNA]</scope>
    <source>
        <strain evidence="3">Okayama-7 / 130 / ATCC MYA-4618 / FGSC 9003</strain>
    </source>
</reference>
<feature type="compositionally biased region" description="Basic and acidic residues" evidence="1">
    <location>
        <begin position="9"/>
        <end position="21"/>
    </location>
</feature>
<proteinExistence type="predicted"/>
<keyword evidence="3" id="KW-1185">Reference proteome</keyword>
<dbReference type="OMA" id="GSWIVQS"/>
<dbReference type="AlphaFoldDB" id="A8NQC0"/>
<dbReference type="RefSeq" id="XP_001835523.2">
    <property type="nucleotide sequence ID" value="XM_001835471.2"/>
</dbReference>
<dbReference type="HOGENOM" id="CLU_045837_1_0_1"/>
<dbReference type="eggNOG" id="ENOG502S2IV">
    <property type="taxonomic scope" value="Eukaryota"/>
</dbReference>
<dbReference type="PANTHER" id="PTHR34776">
    <property type="entry name" value="F17F16.3 PROTEIN"/>
    <property type="match status" value="1"/>
</dbReference>